<dbReference type="Gene3D" id="2.60.40.1120">
    <property type="entry name" value="Carboxypeptidase-like, regulatory domain"/>
    <property type="match status" value="1"/>
</dbReference>
<dbReference type="SUPFAM" id="SSF48452">
    <property type="entry name" value="TPR-like"/>
    <property type="match status" value="1"/>
</dbReference>
<dbReference type="Gene3D" id="1.25.40.10">
    <property type="entry name" value="Tetratricopeptide repeat domain"/>
    <property type="match status" value="1"/>
</dbReference>
<dbReference type="InterPro" id="IPR011042">
    <property type="entry name" value="6-blade_b-propeller_TolB-like"/>
</dbReference>
<keyword evidence="6" id="KW-0969">Cilium</keyword>
<proteinExistence type="predicted"/>
<dbReference type="PANTHER" id="PTHR30329">
    <property type="entry name" value="STATOR ELEMENT OF FLAGELLAR MOTOR COMPLEX"/>
    <property type="match status" value="1"/>
</dbReference>
<comment type="subcellular location">
    <subcellularLocation>
        <location evidence="1">Cell outer membrane</location>
    </subcellularLocation>
</comment>
<dbReference type="CDD" id="cd07185">
    <property type="entry name" value="OmpA_C-like"/>
    <property type="match status" value="1"/>
</dbReference>
<keyword evidence="6" id="KW-0282">Flagellum</keyword>
<evidence type="ECO:0000313" key="7">
    <source>
        <dbReference type="Proteomes" id="UP000069030"/>
    </source>
</evidence>
<dbReference type="AlphaFoldDB" id="A0AAI8G6Z3"/>
<dbReference type="Pfam" id="PF00691">
    <property type="entry name" value="OmpA"/>
    <property type="match status" value="1"/>
</dbReference>
<dbReference type="Pfam" id="PF13620">
    <property type="entry name" value="CarboxypepD_reg"/>
    <property type="match status" value="1"/>
</dbReference>
<dbReference type="Pfam" id="PF07676">
    <property type="entry name" value="PD40"/>
    <property type="match status" value="2"/>
</dbReference>
<dbReference type="InterPro" id="IPR006665">
    <property type="entry name" value="OmpA-like"/>
</dbReference>
<accession>A0AAI8G6Z3</accession>
<sequence length="652" mass="74820">MRKEILCSIFLLIGIGVYGQKLIEKKADKVYEVQAYVNAIKIYEKLASKGYMNADMLRKLGNSYYFNGKLVEANRWYKEFFEGEYQDKGKEIIPSEYYYRYAQTLRAIEDYDKSNQMMEVFSVLEKEDSRARLFKSTKDSYLEEIEKNSNGFELTNLSVNSPYSDFGAAIWRNQFVYTSARETEYKTGKELHEWTNESYTALFRSRMNPDGTYEAPHRLLPGIDTRVNEATAVFTEDGKTMYFTRNNTTANGKRKLNKNRTALLKIYKATLSEDNQWENIVDLPFNSDNFSTANPALSPDEKWLYFSSDREGTVGQSDIFRVAINEYGHYGQVENLGAKINTEGRETFPFISKDWVLFFSSDGHPGLGGLDVFAVQIHPDGSLGEIKNMGAPINSSADDFGIYIDTEKNQGYVSSNRAKGVGGDDVYFFTEKLCYQVVKGKVLDIDTNEALAHAKITLYDHAYKEIQEVITDEKGNYRIDNLLCGEKYRLKTEVLDYNTEEKIIHLTEIPHLVVDTDIALEKIEKPLSKDDDLFKILNLQPIYFDYDKAFIRPDAAIEIMKVVEVLKLYPTMKIDVRSHTDSRGNDQYNLKLSDRRAKATVEWITAQGVDHKQVTGKGYGETQLLNHCSNGVNCSDEEHQLNRRSEFIVIEL</sequence>
<organism evidence="6 7">
    <name type="scientific">Myroides odoratimimus</name>
    <dbReference type="NCBI Taxonomy" id="76832"/>
    <lineage>
        <taxon>Bacteria</taxon>
        <taxon>Pseudomonadati</taxon>
        <taxon>Bacteroidota</taxon>
        <taxon>Flavobacteriia</taxon>
        <taxon>Flavobacteriales</taxon>
        <taxon>Flavobacteriaceae</taxon>
        <taxon>Myroides</taxon>
    </lineage>
</organism>
<dbReference type="Gene3D" id="2.120.10.30">
    <property type="entry name" value="TolB, C-terminal domain"/>
    <property type="match status" value="1"/>
</dbReference>
<dbReference type="InterPro" id="IPR006664">
    <property type="entry name" value="OMP_bac"/>
</dbReference>
<evidence type="ECO:0000256" key="3">
    <source>
        <dbReference type="ARBA" id="ARBA00023237"/>
    </source>
</evidence>
<dbReference type="Gene3D" id="3.30.1330.60">
    <property type="entry name" value="OmpA-like domain"/>
    <property type="match status" value="1"/>
</dbReference>
<evidence type="ECO:0000259" key="5">
    <source>
        <dbReference type="PROSITE" id="PS51123"/>
    </source>
</evidence>
<dbReference type="EMBL" id="CP013690">
    <property type="protein sequence ID" value="ALU28411.1"/>
    <property type="molecule type" value="Genomic_DNA"/>
</dbReference>
<dbReference type="PRINTS" id="PR01021">
    <property type="entry name" value="OMPADOMAIN"/>
</dbReference>
<dbReference type="Proteomes" id="UP000069030">
    <property type="component" value="Chromosome"/>
</dbReference>
<gene>
    <name evidence="6" type="ORF">AS202_18745</name>
</gene>
<dbReference type="InterPro" id="IPR011990">
    <property type="entry name" value="TPR-like_helical_dom_sf"/>
</dbReference>
<dbReference type="PANTHER" id="PTHR30329:SF21">
    <property type="entry name" value="LIPOPROTEIN YIAD-RELATED"/>
    <property type="match status" value="1"/>
</dbReference>
<keyword evidence="3" id="KW-0998">Cell outer membrane</keyword>
<dbReference type="InterPro" id="IPR050330">
    <property type="entry name" value="Bact_OuterMem_StrucFunc"/>
</dbReference>
<evidence type="ECO:0000256" key="1">
    <source>
        <dbReference type="ARBA" id="ARBA00004442"/>
    </source>
</evidence>
<name>A0AAI8G6Z3_9FLAO</name>
<dbReference type="KEGG" id="mod:AS202_18745"/>
<keyword evidence="6" id="KW-0966">Cell projection</keyword>
<evidence type="ECO:0000256" key="4">
    <source>
        <dbReference type="PROSITE-ProRule" id="PRU00473"/>
    </source>
</evidence>
<dbReference type="RefSeq" id="WP_058700059.1">
    <property type="nucleotide sequence ID" value="NZ_CP013690.1"/>
</dbReference>
<dbReference type="SUPFAM" id="SSF103088">
    <property type="entry name" value="OmpA-like"/>
    <property type="match status" value="1"/>
</dbReference>
<protein>
    <submittedName>
        <fullName evidence="6">Flagellar motor protein MotB</fullName>
    </submittedName>
</protein>
<dbReference type="InterPro" id="IPR011659">
    <property type="entry name" value="WD40"/>
</dbReference>
<reference evidence="6 7" key="1">
    <citation type="journal article" date="2016" name="J. Zhejiang Univ. Sci. B">
        <title>Antibiotic resistance mechanisms of Myroides sp.</title>
        <authorList>
            <person name="Hu S."/>
            <person name="Yuan S."/>
            <person name="Qu H."/>
            <person name="Jiang T."/>
            <person name="Zhou Y."/>
            <person name="Wang M."/>
            <person name="Ming D."/>
        </authorList>
    </citation>
    <scope>NUCLEOTIDE SEQUENCE [LARGE SCALE GENOMIC DNA]</scope>
    <source>
        <strain evidence="6 7">PR63039</strain>
    </source>
</reference>
<dbReference type="InterPro" id="IPR036737">
    <property type="entry name" value="OmpA-like_sf"/>
</dbReference>
<feature type="domain" description="OmpA-like" evidence="5">
    <location>
        <begin position="531"/>
        <end position="652"/>
    </location>
</feature>
<dbReference type="SUPFAM" id="SSF82171">
    <property type="entry name" value="DPP6 N-terminal domain-like"/>
    <property type="match status" value="1"/>
</dbReference>
<dbReference type="GO" id="GO:0009279">
    <property type="term" value="C:cell outer membrane"/>
    <property type="evidence" value="ECO:0007669"/>
    <property type="project" value="UniProtKB-SubCell"/>
</dbReference>
<evidence type="ECO:0000313" key="6">
    <source>
        <dbReference type="EMBL" id="ALU28411.1"/>
    </source>
</evidence>
<evidence type="ECO:0000256" key="2">
    <source>
        <dbReference type="ARBA" id="ARBA00023136"/>
    </source>
</evidence>
<dbReference type="SUPFAM" id="SSF49478">
    <property type="entry name" value="Cna protein B-type domain"/>
    <property type="match status" value="1"/>
</dbReference>
<keyword evidence="2 4" id="KW-0472">Membrane</keyword>
<dbReference type="PROSITE" id="PS51123">
    <property type="entry name" value="OMPA_2"/>
    <property type="match status" value="1"/>
</dbReference>